<evidence type="ECO:0000313" key="9">
    <source>
        <dbReference type="Proteomes" id="UP000198677"/>
    </source>
</evidence>
<organism evidence="8 9">
    <name type="scientific">Rhodococcus maanshanensis</name>
    <dbReference type="NCBI Taxonomy" id="183556"/>
    <lineage>
        <taxon>Bacteria</taxon>
        <taxon>Bacillati</taxon>
        <taxon>Actinomycetota</taxon>
        <taxon>Actinomycetes</taxon>
        <taxon>Mycobacteriales</taxon>
        <taxon>Nocardiaceae</taxon>
        <taxon>Rhodococcus</taxon>
    </lineage>
</organism>
<keyword evidence="2" id="KW-0645">Protease</keyword>
<evidence type="ECO:0000256" key="5">
    <source>
        <dbReference type="SAM" id="MobiDB-lite"/>
    </source>
</evidence>
<dbReference type="InterPro" id="IPR051794">
    <property type="entry name" value="PG_Endopeptidase_C40"/>
</dbReference>
<keyword evidence="3 8" id="KW-0378">Hydrolase</keyword>
<dbReference type="PANTHER" id="PTHR47359">
    <property type="entry name" value="PEPTIDOGLYCAN DL-ENDOPEPTIDASE CWLO"/>
    <property type="match status" value="1"/>
</dbReference>
<name>A0A1H7XSD3_9NOCA</name>
<sequence>MDASVVTSRGDADAAAPRGGRARFGTALATTGLLVAVASAMVVPPLLAHSTADQLDRLSESDEVEESAAPSEITLPEGVGSSAGLRALAAAYTQAGKPYSWGGTGPDAWDCSGLVQWAFGQAGVDLPRVSEDQALAGEPIPVEAMAPGDVITFRDAADHVGIYAGFGQVFNAYDEDVPIGLTGLADLPPIHNVQRF</sequence>
<evidence type="ECO:0000256" key="6">
    <source>
        <dbReference type="SAM" id="Phobius"/>
    </source>
</evidence>
<gene>
    <name evidence="8" type="ORF">SAMN05444583_13429</name>
</gene>
<evidence type="ECO:0000256" key="2">
    <source>
        <dbReference type="ARBA" id="ARBA00022670"/>
    </source>
</evidence>
<keyword evidence="6" id="KW-0812">Transmembrane</keyword>
<dbReference type="GO" id="GO:0008234">
    <property type="term" value="F:cysteine-type peptidase activity"/>
    <property type="evidence" value="ECO:0007669"/>
    <property type="project" value="UniProtKB-KW"/>
</dbReference>
<reference evidence="9" key="1">
    <citation type="submission" date="2016-10" db="EMBL/GenBank/DDBJ databases">
        <authorList>
            <person name="Varghese N."/>
            <person name="Submissions S."/>
        </authorList>
    </citation>
    <scope>NUCLEOTIDE SEQUENCE [LARGE SCALE GENOMIC DNA]</scope>
    <source>
        <strain evidence="9">DSM 44675</strain>
    </source>
</reference>
<feature type="transmembrane region" description="Helical" evidence="6">
    <location>
        <begin position="27"/>
        <end position="47"/>
    </location>
</feature>
<dbReference type="GO" id="GO:0006508">
    <property type="term" value="P:proteolysis"/>
    <property type="evidence" value="ECO:0007669"/>
    <property type="project" value="UniProtKB-KW"/>
</dbReference>
<dbReference type="PANTHER" id="PTHR47359:SF3">
    <property type="entry name" value="NLP_P60 DOMAIN-CONTAINING PROTEIN-RELATED"/>
    <property type="match status" value="1"/>
</dbReference>
<dbReference type="AlphaFoldDB" id="A0A1H7XSD3"/>
<dbReference type="RefSeq" id="WP_245816316.1">
    <property type="nucleotide sequence ID" value="NZ_FOAW01000034.1"/>
</dbReference>
<feature type="domain" description="NlpC/P60" evidence="7">
    <location>
        <begin position="81"/>
        <end position="196"/>
    </location>
</feature>
<dbReference type="InterPro" id="IPR000064">
    <property type="entry name" value="NLP_P60_dom"/>
</dbReference>
<dbReference type="Gene3D" id="3.90.1720.10">
    <property type="entry name" value="endopeptidase domain like (from Nostoc punctiforme)"/>
    <property type="match status" value="1"/>
</dbReference>
<proteinExistence type="inferred from homology"/>
<dbReference type="Pfam" id="PF00877">
    <property type="entry name" value="NLPC_P60"/>
    <property type="match status" value="1"/>
</dbReference>
<dbReference type="PROSITE" id="PS51935">
    <property type="entry name" value="NLPC_P60"/>
    <property type="match status" value="1"/>
</dbReference>
<evidence type="ECO:0000259" key="7">
    <source>
        <dbReference type="PROSITE" id="PS51935"/>
    </source>
</evidence>
<feature type="region of interest" description="Disordered" evidence="5">
    <location>
        <begin position="57"/>
        <end position="76"/>
    </location>
</feature>
<evidence type="ECO:0000313" key="8">
    <source>
        <dbReference type="EMBL" id="SEM36776.1"/>
    </source>
</evidence>
<evidence type="ECO:0000256" key="4">
    <source>
        <dbReference type="ARBA" id="ARBA00022807"/>
    </source>
</evidence>
<dbReference type="EMBL" id="FOAW01000034">
    <property type="protein sequence ID" value="SEM36776.1"/>
    <property type="molecule type" value="Genomic_DNA"/>
</dbReference>
<dbReference type="SUPFAM" id="SSF54001">
    <property type="entry name" value="Cysteine proteinases"/>
    <property type="match status" value="1"/>
</dbReference>
<keyword evidence="9" id="KW-1185">Reference proteome</keyword>
<dbReference type="InterPro" id="IPR038765">
    <property type="entry name" value="Papain-like_cys_pep_sf"/>
</dbReference>
<evidence type="ECO:0000256" key="1">
    <source>
        <dbReference type="ARBA" id="ARBA00007074"/>
    </source>
</evidence>
<evidence type="ECO:0000256" key="3">
    <source>
        <dbReference type="ARBA" id="ARBA00022801"/>
    </source>
</evidence>
<keyword evidence="4" id="KW-0788">Thiol protease</keyword>
<keyword evidence="6" id="KW-1133">Transmembrane helix</keyword>
<protein>
    <submittedName>
        <fullName evidence="8">Cell wall-associated hydrolase, NlpC family</fullName>
    </submittedName>
</protein>
<keyword evidence="6" id="KW-0472">Membrane</keyword>
<comment type="similarity">
    <text evidence="1">Belongs to the peptidase C40 family.</text>
</comment>
<dbReference type="Proteomes" id="UP000198677">
    <property type="component" value="Unassembled WGS sequence"/>
</dbReference>
<accession>A0A1H7XSD3</accession>